<dbReference type="InterPro" id="IPR021730">
    <property type="entry name" value="YdbH"/>
</dbReference>
<dbReference type="EMBL" id="CP074572">
    <property type="protein sequence ID" value="QVK22840.1"/>
    <property type="molecule type" value="Genomic_DNA"/>
</dbReference>
<proteinExistence type="predicted"/>
<name>A0ABX8DDN8_9GAMM</name>
<evidence type="ECO:0000313" key="2">
    <source>
        <dbReference type="Proteomes" id="UP000676428"/>
    </source>
</evidence>
<accession>A0ABX8DDN8</accession>
<reference evidence="1 2" key="1">
    <citation type="journal article" date="2012" name="Int. J. Syst. Evol. Microbiol.">
        <title>Shewanella dokdonensis sp. nov., isolated from seawater.</title>
        <authorList>
            <person name="Sung H.R."/>
            <person name="Yoon J.H."/>
            <person name="Ghim S.Y."/>
        </authorList>
    </citation>
    <scope>NUCLEOTIDE SEQUENCE [LARGE SCALE GENOMIC DNA]</scope>
    <source>
        <strain evidence="1 2">DSM 23626</strain>
    </source>
</reference>
<sequence>MISRKRLLYLTLTSLVCGLLLLSMLLAASWWLLTQKQTWWLPQLNQQLQAKGIQITALSWHIATWDTLTLPQLTVNYQGSQLQFEQLQLRLRQPISLPRLWQWYQQNTPTAAIGSPQWLLENIQDVSYQHAQLLLTPQLLLPGDDNKALSLPLSSVLPNIRLNDTEIAFVNASPTRFRLRLPQLTLSHDGKIASQLEWWQQTQWQALMALSGDLHTQLPTSTGTSQQAWQAHLTLTPDAVQAAVTQLADDINAKTLQTAYPWLQTDLLQKLPHIAGTLAAKVQLGLQQGNTAVTVCWTAPALWLPAAADTHLNFTPQTSVECPANSVSFAFNATDQQQQLALAPVQLSLQTSALQRQKLLQWLDIWRATPTPTDDQAIEALLSHISQALHQPATAPVVGLTLEIAEGATLDLAQQTLALPALQLTPAVASATDWLTLNLRHLTLAPANKPAPMTAQLDDSIQHSLQQLLQQIPALQLQADWQLQLHLPQGLQWQQADLTLSSHSVLAHVAGNLQLDGNNTELSVSVAKEAQLHTQALQFKQADKLALEIANSDTQFTQALQFTLTPQWLQLTLPEVEQHLSGLASRIADVQANIGQLKLTLPGIPQQKWQWHQLAALTQLQALAFKQRLAVDAEGIHISQKRQTKLGARTETILNLSNMSLAEQWQWDGKRLSSQEQWQLDNLKFTSQHQLRPYLQATAIAIAGYDLSGHWQMQAPLTAIQALAAKNLVLSGDWQLRGTAHLNADIDLQQRGSAFTLSGQLRPQLDEVAGSYRQLPFEGLQTSSDCRFILDKAASQSATAAVNCQQLALKMAAFNPGVLLDNVSLDGDISLTPELDAQKRQQAGNWLLPGFNDADIQLSANAQTLGGQLSLPRFRLRLNQPSDAYLLLQGLDLHQLLQANPQQGIDASGLFDGVLPLAITNNQLTVSGGHLASRAPGGFIRVGNNPAVQQMRQGQPYLDFVFSTLEELQYQEINSTFDMAPSGDATLNMAIKGHGKGVERPIELNYSHEENLLQLLRSLSIGDRLQTQLEASMQ</sequence>
<dbReference type="Proteomes" id="UP000676428">
    <property type="component" value="Chromosome"/>
</dbReference>
<protein>
    <submittedName>
        <fullName evidence="1">YdbH domain-containing protein</fullName>
    </submittedName>
</protein>
<dbReference type="Pfam" id="PF11739">
    <property type="entry name" value="YdbH-like"/>
    <property type="match status" value="1"/>
</dbReference>
<organism evidence="1 2">
    <name type="scientific">Shewanella dokdonensis</name>
    <dbReference type="NCBI Taxonomy" id="712036"/>
    <lineage>
        <taxon>Bacteria</taxon>
        <taxon>Pseudomonadati</taxon>
        <taxon>Pseudomonadota</taxon>
        <taxon>Gammaproteobacteria</taxon>
        <taxon>Alteromonadales</taxon>
        <taxon>Shewanellaceae</taxon>
        <taxon>Shewanella</taxon>
    </lineage>
</organism>
<gene>
    <name evidence="1" type="ORF">KHX94_16825</name>
</gene>
<evidence type="ECO:0000313" key="1">
    <source>
        <dbReference type="EMBL" id="QVK22840.1"/>
    </source>
</evidence>
<dbReference type="RefSeq" id="WP_213681489.1">
    <property type="nucleotide sequence ID" value="NZ_CP074572.1"/>
</dbReference>
<keyword evidence="2" id="KW-1185">Reference proteome</keyword>